<dbReference type="SUPFAM" id="SSF55729">
    <property type="entry name" value="Acyl-CoA N-acyltransferases (Nat)"/>
    <property type="match status" value="1"/>
</dbReference>
<evidence type="ECO:0000313" key="3">
    <source>
        <dbReference type="Proteomes" id="UP000779049"/>
    </source>
</evidence>
<dbReference type="InterPro" id="IPR000182">
    <property type="entry name" value="GNAT_dom"/>
</dbReference>
<reference evidence="2 3" key="1">
    <citation type="journal article" date="2020" name="New Microbes New Infect">
        <title>Sellimonas caecigallum sp. nov., description and genome sequence of a new member of the Sellimonas genus isolated from the cecum of feral chicken.</title>
        <authorList>
            <person name="Wongkuna S."/>
            <person name="Ghimire S."/>
            <person name="Antony L."/>
            <person name="Chankhamhaengdecha S."/>
            <person name="Janvilisri T."/>
            <person name="Scaria J."/>
        </authorList>
    </citation>
    <scope>NUCLEOTIDE SEQUENCE [LARGE SCALE GENOMIC DNA]</scope>
    <source>
        <strain evidence="2 3">SW451</strain>
    </source>
</reference>
<gene>
    <name evidence="2" type="ORF">FLB61_11045</name>
</gene>
<comment type="caution">
    <text evidence="2">The sequence shown here is derived from an EMBL/GenBank/DDBJ whole genome shotgun (WGS) entry which is preliminary data.</text>
</comment>
<proteinExistence type="predicted"/>
<dbReference type="Proteomes" id="UP000779049">
    <property type="component" value="Unassembled WGS sequence"/>
</dbReference>
<dbReference type="PROSITE" id="PS51186">
    <property type="entry name" value="GNAT"/>
    <property type="match status" value="1"/>
</dbReference>
<accession>A0ABS7L932</accession>
<evidence type="ECO:0000259" key="1">
    <source>
        <dbReference type="PROSITE" id="PS51186"/>
    </source>
</evidence>
<name>A0ABS7L932_9FIRM</name>
<dbReference type="Pfam" id="PF13302">
    <property type="entry name" value="Acetyltransf_3"/>
    <property type="match status" value="1"/>
</dbReference>
<dbReference type="Gene3D" id="3.40.630.30">
    <property type="match status" value="1"/>
</dbReference>
<dbReference type="PANTHER" id="PTHR43792">
    <property type="entry name" value="GNAT FAMILY, PUTATIVE (AFU_ORTHOLOGUE AFUA_3G00765)-RELATED-RELATED"/>
    <property type="match status" value="1"/>
</dbReference>
<dbReference type="InterPro" id="IPR051531">
    <property type="entry name" value="N-acetyltransferase"/>
</dbReference>
<feature type="domain" description="N-acetyltransferase" evidence="1">
    <location>
        <begin position="1"/>
        <end position="136"/>
    </location>
</feature>
<organism evidence="2 3">
    <name type="scientific">Sellimonas caecigallum</name>
    <dbReference type="NCBI Taxonomy" id="2592333"/>
    <lineage>
        <taxon>Bacteria</taxon>
        <taxon>Bacillati</taxon>
        <taxon>Bacillota</taxon>
        <taxon>Clostridia</taxon>
        <taxon>Lachnospirales</taxon>
        <taxon>Lachnospiraceae</taxon>
        <taxon>Sellimonas</taxon>
    </lineage>
</organism>
<dbReference type="EMBL" id="VIRV01000019">
    <property type="protein sequence ID" value="MBY0759611.1"/>
    <property type="molecule type" value="Genomic_DNA"/>
</dbReference>
<keyword evidence="3" id="KW-1185">Reference proteome</keyword>
<evidence type="ECO:0000313" key="2">
    <source>
        <dbReference type="EMBL" id="MBY0759611.1"/>
    </source>
</evidence>
<sequence length="139" mass="16177">MCASGTFSLEEIENRLKIEIDRNNKYHIQYWPIFELRLKKFIGCCGLRPYKENKYEIGFHLRPKFWGQGYAVEAAKAVIDYAFKILQAEALFAGHNPNNTASKKVLSKLGFQYIGDEFYAPTGLYHPSYELKRKVQSTR</sequence>
<dbReference type="PANTHER" id="PTHR43792:SF1">
    <property type="entry name" value="N-ACETYLTRANSFERASE DOMAIN-CONTAINING PROTEIN"/>
    <property type="match status" value="1"/>
</dbReference>
<dbReference type="InterPro" id="IPR016181">
    <property type="entry name" value="Acyl_CoA_acyltransferase"/>
</dbReference>
<protein>
    <submittedName>
        <fullName evidence="2">GNAT family N-acetyltransferase</fullName>
    </submittedName>
</protein>